<name>A0A834M9G7_RHYFE</name>
<keyword evidence="4" id="KW-1185">Reference proteome</keyword>
<evidence type="ECO:0000256" key="1">
    <source>
        <dbReference type="SAM" id="MobiDB-lite"/>
    </source>
</evidence>
<dbReference type="EMBL" id="JAACXV010013509">
    <property type="protein sequence ID" value="KAF7273271.1"/>
    <property type="molecule type" value="Genomic_DNA"/>
</dbReference>
<reference evidence="3" key="1">
    <citation type="submission" date="2020-08" db="EMBL/GenBank/DDBJ databases">
        <title>Genome sequencing and assembly of the red palm weevil Rhynchophorus ferrugineus.</title>
        <authorList>
            <person name="Dias G.B."/>
            <person name="Bergman C.M."/>
            <person name="Manee M."/>
        </authorList>
    </citation>
    <scope>NUCLEOTIDE SEQUENCE</scope>
    <source>
        <strain evidence="3">AA-2017</strain>
        <tissue evidence="3">Whole larva</tissue>
    </source>
</reference>
<feature type="compositionally biased region" description="Polar residues" evidence="1">
    <location>
        <begin position="59"/>
        <end position="88"/>
    </location>
</feature>
<feature type="transmembrane region" description="Helical" evidence="2">
    <location>
        <begin position="14"/>
        <end position="34"/>
    </location>
</feature>
<feature type="compositionally biased region" description="Basic and acidic residues" evidence="1">
    <location>
        <begin position="89"/>
        <end position="104"/>
    </location>
</feature>
<accession>A0A834M9G7</accession>
<evidence type="ECO:0000256" key="2">
    <source>
        <dbReference type="SAM" id="Phobius"/>
    </source>
</evidence>
<protein>
    <submittedName>
        <fullName evidence="3">Uncharacterized protein</fullName>
    </submittedName>
</protein>
<keyword evidence="2" id="KW-1133">Transmembrane helix</keyword>
<gene>
    <name evidence="3" type="ORF">GWI33_014018</name>
</gene>
<keyword evidence="2" id="KW-0812">Transmembrane</keyword>
<proteinExistence type="predicted"/>
<comment type="caution">
    <text evidence="3">The sequence shown here is derived from an EMBL/GenBank/DDBJ whole genome shotgun (WGS) entry which is preliminary data.</text>
</comment>
<feature type="region of interest" description="Disordered" evidence="1">
    <location>
        <begin position="59"/>
        <end position="169"/>
    </location>
</feature>
<evidence type="ECO:0000313" key="3">
    <source>
        <dbReference type="EMBL" id="KAF7273271.1"/>
    </source>
</evidence>
<keyword evidence="2" id="KW-0472">Membrane</keyword>
<sequence length="169" mass="19008">MPIRQVKYFDLSKIYLHLVTFGAYNINYFLKLLLSTYFLFHGLSLACSQGDITQYVQENQPPTNNQRALANQSITIDQDNSPDSSNSGETKKRDTQQKPPEKKLQSRALLTQPESRRPGNWAKTKKNNNGKNREAGACQRAPSARKQKTIGGRAPPSTSSSSRSDHLLR</sequence>
<organism evidence="3 4">
    <name type="scientific">Rhynchophorus ferrugineus</name>
    <name type="common">Red palm weevil</name>
    <name type="synonym">Curculio ferrugineus</name>
    <dbReference type="NCBI Taxonomy" id="354439"/>
    <lineage>
        <taxon>Eukaryota</taxon>
        <taxon>Metazoa</taxon>
        <taxon>Ecdysozoa</taxon>
        <taxon>Arthropoda</taxon>
        <taxon>Hexapoda</taxon>
        <taxon>Insecta</taxon>
        <taxon>Pterygota</taxon>
        <taxon>Neoptera</taxon>
        <taxon>Endopterygota</taxon>
        <taxon>Coleoptera</taxon>
        <taxon>Polyphaga</taxon>
        <taxon>Cucujiformia</taxon>
        <taxon>Curculionidae</taxon>
        <taxon>Dryophthorinae</taxon>
        <taxon>Rhynchophorus</taxon>
    </lineage>
</organism>
<dbReference type="AlphaFoldDB" id="A0A834M9G7"/>
<evidence type="ECO:0000313" key="4">
    <source>
        <dbReference type="Proteomes" id="UP000625711"/>
    </source>
</evidence>
<dbReference type="Proteomes" id="UP000625711">
    <property type="component" value="Unassembled WGS sequence"/>
</dbReference>